<feature type="compositionally biased region" description="Polar residues" evidence="13">
    <location>
        <begin position="152"/>
        <end position="175"/>
    </location>
</feature>
<dbReference type="STRING" id="45286.A0A109UXG4"/>
<dbReference type="GO" id="GO:0006606">
    <property type="term" value="P:protein import into nucleus"/>
    <property type="evidence" value="ECO:0007669"/>
    <property type="project" value="UniProtKB-ARBA"/>
</dbReference>
<dbReference type="InterPro" id="IPR037665">
    <property type="entry name" value="Nucleoporin_S59-like"/>
</dbReference>
<keyword evidence="16" id="KW-1185">Reference proteome</keyword>
<dbReference type="OrthoDB" id="3797628at2759"/>
<evidence type="ECO:0000256" key="13">
    <source>
        <dbReference type="SAM" id="MobiDB-lite"/>
    </source>
</evidence>
<evidence type="ECO:0000256" key="1">
    <source>
        <dbReference type="ARBA" id="ARBA00004335"/>
    </source>
</evidence>
<evidence type="ECO:0000256" key="11">
    <source>
        <dbReference type="ARBA" id="ARBA00023132"/>
    </source>
</evidence>
<dbReference type="GO" id="GO:0044614">
    <property type="term" value="C:nuclear pore cytoplasmic filaments"/>
    <property type="evidence" value="ECO:0007669"/>
    <property type="project" value="TreeGrafter"/>
</dbReference>
<keyword evidence="8" id="KW-0509">mRNA transport</keyword>
<dbReference type="InterPro" id="IPR036903">
    <property type="entry name" value="Nup98_auto-Pept-S59_dom_sf"/>
</dbReference>
<feature type="domain" description="Peptidase S59" evidence="14">
    <location>
        <begin position="449"/>
        <end position="596"/>
    </location>
</feature>
<dbReference type="InterPro" id="IPR007230">
    <property type="entry name" value="Nup98_auto-Pept-S59_dom"/>
</dbReference>
<keyword evidence="11" id="KW-0906">Nuclear pore complex</keyword>
<evidence type="ECO:0000256" key="8">
    <source>
        <dbReference type="ARBA" id="ARBA00022816"/>
    </source>
</evidence>
<feature type="region of interest" description="Disordered" evidence="13">
    <location>
        <begin position="15"/>
        <end position="79"/>
    </location>
</feature>
<feature type="region of interest" description="Disordered" evidence="13">
    <location>
        <begin position="152"/>
        <end position="253"/>
    </location>
</feature>
<evidence type="ECO:0000256" key="10">
    <source>
        <dbReference type="ARBA" id="ARBA00023010"/>
    </source>
</evidence>
<dbReference type="PROSITE" id="PS51434">
    <property type="entry name" value="NUP_C"/>
    <property type="match status" value="1"/>
</dbReference>
<dbReference type="Proteomes" id="UP000243052">
    <property type="component" value="Chromosome v"/>
</dbReference>
<dbReference type="GO" id="GO:0008139">
    <property type="term" value="F:nuclear localization sequence binding"/>
    <property type="evidence" value="ECO:0007669"/>
    <property type="project" value="TreeGrafter"/>
</dbReference>
<keyword evidence="10" id="KW-0811">Translocation</keyword>
<dbReference type="GO" id="GO:0000973">
    <property type="term" value="P:post-transcriptional tethering of RNA polymerase II gene DNA at nuclear periphery"/>
    <property type="evidence" value="ECO:0007669"/>
    <property type="project" value="TreeGrafter"/>
</dbReference>
<evidence type="ECO:0000256" key="12">
    <source>
        <dbReference type="ARBA" id="ARBA00023242"/>
    </source>
</evidence>
<feature type="compositionally biased region" description="Low complexity" evidence="13">
    <location>
        <begin position="224"/>
        <end position="248"/>
    </location>
</feature>
<evidence type="ECO:0000256" key="9">
    <source>
        <dbReference type="ARBA" id="ARBA00022927"/>
    </source>
</evidence>
<keyword evidence="5" id="KW-0813">Transport</keyword>
<dbReference type="Pfam" id="PF12110">
    <property type="entry name" value="Nup96"/>
    <property type="match status" value="1"/>
</dbReference>
<dbReference type="Pfam" id="PF04096">
    <property type="entry name" value="Nucleoporin2"/>
    <property type="match status" value="1"/>
</dbReference>
<dbReference type="Pfam" id="PF13634">
    <property type="entry name" value="Nucleoporin_FG"/>
    <property type="match status" value="2"/>
</dbReference>
<dbReference type="GO" id="GO:0034398">
    <property type="term" value="P:telomere tethering at nuclear periphery"/>
    <property type="evidence" value="ECO:0007669"/>
    <property type="project" value="TreeGrafter"/>
</dbReference>
<keyword evidence="12" id="KW-0539">Nucleus</keyword>
<accession>A0A109UXG4</accession>
<dbReference type="SUPFAM" id="SSF82215">
    <property type="entry name" value="C-terminal autoproteolytic domain of nucleoporin nup98"/>
    <property type="match status" value="1"/>
</dbReference>
<evidence type="ECO:0000259" key="14">
    <source>
        <dbReference type="PROSITE" id="PS51434"/>
    </source>
</evidence>
<dbReference type="GO" id="GO:0044613">
    <property type="term" value="C:nuclear pore central transport channel"/>
    <property type="evidence" value="ECO:0007669"/>
    <property type="project" value="UniProtKB-ARBA"/>
</dbReference>
<dbReference type="PANTHER" id="PTHR23198:SF6">
    <property type="entry name" value="NUCLEAR PORE COMPLEX PROTEIN NUP98-NUP96"/>
    <property type="match status" value="1"/>
</dbReference>
<evidence type="ECO:0000256" key="3">
    <source>
        <dbReference type="ARBA" id="ARBA00004620"/>
    </source>
</evidence>
<dbReference type="RefSeq" id="XP_017988328.1">
    <property type="nucleotide sequence ID" value="XM_018132839.1"/>
</dbReference>
<dbReference type="InterPro" id="IPR021967">
    <property type="entry name" value="Nup98_C"/>
</dbReference>
<feature type="region of interest" description="Disordered" evidence="13">
    <location>
        <begin position="101"/>
        <end position="140"/>
    </location>
</feature>
<evidence type="ECO:0000256" key="5">
    <source>
        <dbReference type="ARBA" id="ARBA00022448"/>
    </source>
</evidence>
<reference evidence="15 16" key="1">
    <citation type="submission" date="2016-01" db="EMBL/GenBank/DDBJ databases">
        <title>Genome sequence of the yeast Holleya sinecauda.</title>
        <authorList>
            <person name="Dietrich F.S."/>
        </authorList>
    </citation>
    <scope>NUCLEOTIDE SEQUENCE [LARGE SCALE GENOMIC DNA]</scope>
    <source>
        <strain evidence="15 16">ATCC 58844</strain>
    </source>
</reference>
<dbReference type="GO" id="GO:0017056">
    <property type="term" value="F:structural constituent of nuclear pore"/>
    <property type="evidence" value="ECO:0007669"/>
    <property type="project" value="InterPro"/>
</dbReference>
<dbReference type="GO" id="GO:0003723">
    <property type="term" value="F:RNA binding"/>
    <property type="evidence" value="ECO:0007669"/>
    <property type="project" value="TreeGrafter"/>
</dbReference>
<dbReference type="EMBL" id="CP014245">
    <property type="protein sequence ID" value="AMD21332.1"/>
    <property type="molecule type" value="Genomic_DNA"/>
</dbReference>
<feature type="compositionally biased region" description="Polar residues" evidence="13">
    <location>
        <begin position="45"/>
        <end position="56"/>
    </location>
</feature>
<evidence type="ECO:0000256" key="7">
    <source>
        <dbReference type="ARBA" id="ARBA00022813"/>
    </source>
</evidence>
<feature type="compositionally biased region" description="Low complexity" evidence="13">
    <location>
        <begin position="176"/>
        <end position="200"/>
    </location>
</feature>
<dbReference type="GO" id="GO:0006406">
    <property type="term" value="P:mRNA export from nucleus"/>
    <property type="evidence" value="ECO:0007669"/>
    <property type="project" value="UniProtKB-ARBA"/>
</dbReference>
<evidence type="ECO:0000313" key="16">
    <source>
        <dbReference type="Proteomes" id="UP000243052"/>
    </source>
</evidence>
<evidence type="ECO:0000256" key="2">
    <source>
        <dbReference type="ARBA" id="ARBA00004567"/>
    </source>
</evidence>
<protein>
    <submittedName>
        <fullName evidence="15">HER053Wp</fullName>
    </submittedName>
</protein>
<dbReference type="GO" id="GO:0031965">
    <property type="term" value="C:nuclear membrane"/>
    <property type="evidence" value="ECO:0007669"/>
    <property type="project" value="UniProtKB-SubCell"/>
</dbReference>
<comment type="subcellular location">
    <subcellularLocation>
        <location evidence="1">Nucleus membrane</location>
        <topology evidence="1">Peripheral membrane protein</topology>
        <orientation evidence="1">Cytoplasmic side</orientation>
    </subcellularLocation>
    <subcellularLocation>
        <location evidence="3">Nucleus membrane</location>
        <topology evidence="3">Peripheral membrane protein</topology>
        <orientation evidence="3">Nucleoplasmic side</orientation>
    </subcellularLocation>
    <subcellularLocation>
        <location evidence="2">Nucleus</location>
        <location evidence="2">Nuclear pore complex</location>
    </subcellularLocation>
</comment>
<gene>
    <name evidence="15" type="ORF">AW171_hschr53278</name>
</gene>
<dbReference type="PANTHER" id="PTHR23198">
    <property type="entry name" value="NUCLEOPORIN"/>
    <property type="match status" value="1"/>
</dbReference>
<keyword evidence="6" id="KW-0677">Repeat</keyword>
<sequence length="1326" mass="146773">MFGANSGGNLLFNGVNTSTPTSTPAPANNAFTLKQKPNGNVFGNIASNQENISSPSPAGAIVDNTKPTNTGGLFGQTASSGSNLNSGNLFSFANNTNTTTTNNNAATGTNSGGLFGNSTNTTSTIAPNNNTTNLFGGNTTTAQSTNTNFFGNKNTSTQPFTNMFGNKTNSMQNSTGLFGSSNNENSSSSGLFGNNSSSTGGLFGNKTTESQNPSNLLGNKLGFSLGSASQSQGNAAQSQQMSQPSLSSNPYGLQLNSVPVTTMPESITASMQVKKQKDLSLPMDKKRALSTSNVVTGPLVSNQSTLISKLSSRLNYINSREATHGLFSPSRKVLHQVTSEATNRVKDSKSSNSNISTLYQGKQFLGTLKHNDPSDMRKLKIDTNRSAAKKQRLLGGKSMTTKFKDMEELKSNTETSSTVAKLAKTERMQLEPSQKDVSESASPILSPSADEYWCSPTIEQLQQLPVKQLTAVPNFVIGRKGYGTISFDLDVDLSAFRDDFKRHLFGGVIIFNENKTVEVYPDDSMKPAIGLGLNVPSTISLERIYPVDKKTNKLFTDNSDFTKVQLFVKKLKSMRDMDFISYNPYDGIWTFKVKHFSIWGLINDSDTDGNDEAMDVTSPEEINQRIVAIPRRPGFSKKSESSVPGAFDAIVHIPSNVENQESACTQDELSVNRISLDTNIQENFDVMSDIIEEKPYEPSEVEEDDLEGLIVEPSLATAEDWSEQLKLAGDAYKSVFAPATTLTKVNNVSDILFHSFQSDMENYKSIVKIRKLDSNPNFVRFCNETSLLMKSNIKSAGWQRYILKSTLHTYKSSMDEVFKKSLTTALVGQRSNRYPIVMDWSLNFKDIAEAYSKVNEEYRVWNLASILFDPIEEEVTEESVKEVLSKKQRHQSLCSWIINEIGPEIESKLKDVSGLYKIFLYLVKRDIVGATAEAIATKNNHLAAMITMLGSNDPLVCDLAASQLNKWKSLGSKVDQNVVKIYQLLTGSPLDVIHCVNTADGFSWLATLGLHIFYGNVDSLSLEELISLGLDKISDVEQSANDDVISAILKLYCSKSDPESLIGQLRISRELLDVRLPWFFIQLLKRCDIAVELCDRITLQFVEQLKIDNMYQEALFVLCFLHDNKVAKQQFDHLVSSQVTLFSTETSQALLSRLQVPEDIYYEFLAVYNKYNKDHLSEATNLLRAKKFPDAEEVVIINVAPKLILNGSHEELVTLRELLKQFPSHEMDSWPKGLGVFEKYLENTLDGNDDQKLLEQLVHGLPILFDEYASYRDVSVLCCVISKRVCHIFLEKYKEALAAPVLIDRLLALPLGQPEKLYLRRSLPTH</sequence>
<feature type="compositionally biased region" description="Polar residues" evidence="13">
    <location>
        <begin position="116"/>
        <end position="127"/>
    </location>
</feature>
<feature type="compositionally biased region" description="Polar residues" evidence="13">
    <location>
        <begin position="206"/>
        <end position="217"/>
    </location>
</feature>
<dbReference type="GeneID" id="28724617"/>
<dbReference type="FunFam" id="3.30.1610.10:FF:000003">
    <property type="entry name" value="Nucleoporin SONB, putative"/>
    <property type="match status" value="1"/>
</dbReference>
<organism evidence="15 16">
    <name type="scientific">Eremothecium sinecaudum</name>
    <dbReference type="NCBI Taxonomy" id="45286"/>
    <lineage>
        <taxon>Eukaryota</taxon>
        <taxon>Fungi</taxon>
        <taxon>Dikarya</taxon>
        <taxon>Ascomycota</taxon>
        <taxon>Saccharomycotina</taxon>
        <taxon>Saccharomycetes</taxon>
        <taxon>Saccharomycetales</taxon>
        <taxon>Saccharomycetaceae</taxon>
        <taxon>Eremothecium</taxon>
    </lineage>
</organism>
<evidence type="ECO:0000256" key="4">
    <source>
        <dbReference type="ARBA" id="ARBA00008926"/>
    </source>
</evidence>
<evidence type="ECO:0000256" key="6">
    <source>
        <dbReference type="ARBA" id="ARBA00022737"/>
    </source>
</evidence>
<feature type="compositionally biased region" description="Low complexity" evidence="13">
    <location>
        <begin position="128"/>
        <end position="140"/>
    </location>
</feature>
<comment type="similarity">
    <text evidence="4">Belongs to the nucleoporin GLFG family.</text>
</comment>
<dbReference type="Gene3D" id="3.30.1610.10">
    <property type="entry name" value="Peptidase S59, nucleoporin"/>
    <property type="match status" value="1"/>
</dbReference>
<proteinExistence type="inferred from homology"/>
<keyword evidence="7" id="KW-0068">Autocatalytic cleavage</keyword>
<dbReference type="InterPro" id="IPR025574">
    <property type="entry name" value="Nucleoporin_FG_rpt"/>
</dbReference>
<dbReference type="Gene3D" id="1.25.40.690">
    <property type="match status" value="1"/>
</dbReference>
<keyword evidence="9" id="KW-0653">Protein transport</keyword>
<evidence type="ECO:0000313" key="15">
    <source>
        <dbReference type="EMBL" id="AMD21332.1"/>
    </source>
</evidence>
<name>A0A109UXG4_9SACH</name>
<feature type="compositionally biased region" description="Low complexity" evidence="13">
    <location>
        <begin position="16"/>
        <end position="30"/>
    </location>
</feature>